<reference evidence="3 4" key="1">
    <citation type="journal article" date="2024" name="Plant J.">
        <title>Genome sequences and population genomics reveal climatic adaptation and genomic divergence between two closely related sweetgum species.</title>
        <authorList>
            <person name="Xu W.Q."/>
            <person name="Ren C.Q."/>
            <person name="Zhang X.Y."/>
            <person name="Comes H.P."/>
            <person name="Liu X.H."/>
            <person name="Li Y.G."/>
            <person name="Kettle C.J."/>
            <person name="Jalonen R."/>
            <person name="Gaisberger H."/>
            <person name="Ma Y.Z."/>
            <person name="Qiu Y.X."/>
        </authorList>
    </citation>
    <scope>NUCLEOTIDE SEQUENCE [LARGE SCALE GENOMIC DNA]</scope>
    <source>
        <strain evidence="3">Hangzhou</strain>
    </source>
</reference>
<keyword evidence="2" id="KW-0732">Signal</keyword>
<feature type="chain" id="PRO_5042822800" evidence="2">
    <location>
        <begin position="30"/>
        <end position="497"/>
    </location>
</feature>
<feature type="transmembrane region" description="Helical" evidence="1">
    <location>
        <begin position="247"/>
        <end position="270"/>
    </location>
</feature>
<gene>
    <name evidence="3" type="ORF">L1049_025030</name>
</gene>
<keyword evidence="1" id="KW-0812">Transmembrane</keyword>
<proteinExistence type="predicted"/>
<feature type="transmembrane region" description="Helical" evidence="1">
    <location>
        <begin position="111"/>
        <end position="133"/>
    </location>
</feature>
<keyword evidence="1" id="KW-1133">Transmembrane helix</keyword>
<evidence type="ECO:0000313" key="3">
    <source>
        <dbReference type="EMBL" id="KAK9285829.1"/>
    </source>
</evidence>
<dbReference type="PANTHER" id="PTHR31414:SF19">
    <property type="entry name" value="TRANSMEMBRANE PROTEIN"/>
    <property type="match status" value="1"/>
</dbReference>
<dbReference type="PANTHER" id="PTHR31414">
    <property type="entry name" value="TRANSMEMBRANE PROTEIN DDB_G0292058"/>
    <property type="match status" value="1"/>
</dbReference>
<feature type="transmembrane region" description="Helical" evidence="1">
    <location>
        <begin position="69"/>
        <end position="91"/>
    </location>
</feature>
<evidence type="ECO:0000256" key="2">
    <source>
        <dbReference type="SAM" id="SignalP"/>
    </source>
</evidence>
<accession>A0AAP0S2E9</accession>
<evidence type="ECO:0000256" key="1">
    <source>
        <dbReference type="SAM" id="Phobius"/>
    </source>
</evidence>
<dbReference type="InterPro" id="IPR040283">
    <property type="entry name" value="DDB_G0292058-like"/>
</dbReference>
<protein>
    <submittedName>
        <fullName evidence="3">Uncharacterized protein</fullName>
    </submittedName>
</protein>
<feature type="signal peptide" evidence="2">
    <location>
        <begin position="1"/>
        <end position="29"/>
    </location>
</feature>
<dbReference type="AlphaFoldDB" id="A0AAP0S2E9"/>
<dbReference type="EMBL" id="JBBPBK010000005">
    <property type="protein sequence ID" value="KAK9285829.1"/>
    <property type="molecule type" value="Genomic_DNA"/>
</dbReference>
<comment type="caution">
    <text evidence="3">The sequence shown here is derived from an EMBL/GenBank/DDBJ whole genome shotgun (WGS) entry which is preliminary data.</text>
</comment>
<sequence length="497" mass="56020">MSKSKGVLLPFVFFLVSTSLLSPNSVVYGSSVQEQSFNRPDPLRHFKSYSGGYDVRSKHYWASAAFTGVHGYAIAGVWTLCGLGFGIFMIVKNLSSSSTSIADHSNSRYFILFLLILLFTFLAIVATSFALAANQSTLRRTKKLKETILRAGGDARRTIRKVTKAFKEMQHHLLPYDPDTSFRLNITTHRLGKESRIIQRFVQKNGHSINLAIQTSYIAHLGVVTVNLVLLVAALVLLLLHWHPAFITIIFICWILTTLCWVLTGFDFFLHTFAEDTCSAFEDFQQNPLNSSLSSLLPCMDSSYSNKVIVEIGSTIHNFITELNLKVTELHRLLELDEEAEELLGDWRICDPFSGAPNYSYIPEKCPKGAIPIGEIPNVLARFTCYKENSTRECKGNGKFLTEASFVMAWAYTCSIQDLINIFPDLQNLAQCSFVKDAFFDVASHQCRPFRVSVRLLWSSMLCLSIFMVIIVLIWVAKAYQDKGRYFSKCSIIPNPL</sequence>
<evidence type="ECO:0000313" key="4">
    <source>
        <dbReference type="Proteomes" id="UP001415857"/>
    </source>
</evidence>
<organism evidence="3 4">
    <name type="scientific">Liquidambar formosana</name>
    <name type="common">Formosan gum</name>
    <dbReference type="NCBI Taxonomy" id="63359"/>
    <lineage>
        <taxon>Eukaryota</taxon>
        <taxon>Viridiplantae</taxon>
        <taxon>Streptophyta</taxon>
        <taxon>Embryophyta</taxon>
        <taxon>Tracheophyta</taxon>
        <taxon>Spermatophyta</taxon>
        <taxon>Magnoliopsida</taxon>
        <taxon>eudicotyledons</taxon>
        <taxon>Gunneridae</taxon>
        <taxon>Pentapetalae</taxon>
        <taxon>Saxifragales</taxon>
        <taxon>Altingiaceae</taxon>
        <taxon>Liquidambar</taxon>
    </lineage>
</organism>
<dbReference type="GO" id="GO:0016020">
    <property type="term" value="C:membrane"/>
    <property type="evidence" value="ECO:0007669"/>
    <property type="project" value="TreeGrafter"/>
</dbReference>
<dbReference type="Proteomes" id="UP001415857">
    <property type="component" value="Unassembled WGS sequence"/>
</dbReference>
<feature type="transmembrane region" description="Helical" evidence="1">
    <location>
        <begin position="217"/>
        <end position="240"/>
    </location>
</feature>
<keyword evidence="4" id="KW-1185">Reference proteome</keyword>
<name>A0AAP0S2E9_LIQFO</name>
<keyword evidence="1" id="KW-0472">Membrane</keyword>
<feature type="transmembrane region" description="Helical" evidence="1">
    <location>
        <begin position="456"/>
        <end position="477"/>
    </location>
</feature>